<evidence type="ECO:0000256" key="7">
    <source>
        <dbReference type="ARBA" id="ARBA00022984"/>
    </source>
</evidence>
<evidence type="ECO:0000256" key="1">
    <source>
        <dbReference type="ARBA" id="ARBA00004752"/>
    </source>
</evidence>
<keyword evidence="4 11" id="KW-0808">Transferase</keyword>
<accession>A0A0N7M414</accession>
<comment type="similarity">
    <text evidence="2">Belongs to the YkuD family.</text>
</comment>
<dbReference type="GO" id="GO:0008360">
    <property type="term" value="P:regulation of cell shape"/>
    <property type="evidence" value="ECO:0007669"/>
    <property type="project" value="UniProtKB-UniRule"/>
</dbReference>
<dbReference type="PANTHER" id="PTHR30582:SF24">
    <property type="entry name" value="L,D-TRANSPEPTIDASE ERFK_SRFK-RELATED"/>
    <property type="match status" value="1"/>
</dbReference>
<dbReference type="Gene3D" id="2.40.440.10">
    <property type="entry name" value="L,D-transpeptidase catalytic domain-like"/>
    <property type="match status" value="1"/>
</dbReference>
<dbReference type="GO" id="GO:0005576">
    <property type="term" value="C:extracellular region"/>
    <property type="evidence" value="ECO:0007669"/>
    <property type="project" value="TreeGrafter"/>
</dbReference>
<dbReference type="SUPFAM" id="SSF141523">
    <property type="entry name" value="L,D-transpeptidase catalytic domain-like"/>
    <property type="match status" value="1"/>
</dbReference>
<dbReference type="GO" id="GO:0071555">
    <property type="term" value="P:cell wall organization"/>
    <property type="evidence" value="ECO:0007669"/>
    <property type="project" value="UniProtKB-UniRule"/>
</dbReference>
<dbReference type="EMBL" id="CYSR01000005">
    <property type="protein sequence ID" value="CUH98362.1"/>
    <property type="molecule type" value="Genomic_DNA"/>
</dbReference>
<keyword evidence="6 9" id="KW-0133">Cell shape</keyword>
<evidence type="ECO:0000256" key="8">
    <source>
        <dbReference type="ARBA" id="ARBA00023316"/>
    </source>
</evidence>
<protein>
    <submittedName>
        <fullName evidence="11">Putative L,D-transpeptidase ErfK/SrfK</fullName>
        <ecNumber evidence="11">2.-.-.-</ecNumber>
    </submittedName>
</protein>
<dbReference type="EC" id="2.-.-.-" evidence="11"/>
<keyword evidence="7 9" id="KW-0573">Peptidoglycan synthesis</keyword>
<dbReference type="Pfam" id="PF03734">
    <property type="entry name" value="YkuD"/>
    <property type="match status" value="1"/>
</dbReference>
<evidence type="ECO:0000256" key="2">
    <source>
        <dbReference type="ARBA" id="ARBA00005992"/>
    </source>
</evidence>
<organism evidence="11 12">
    <name type="scientific">Leisingera aquaemixtae</name>
    <dbReference type="NCBI Taxonomy" id="1396826"/>
    <lineage>
        <taxon>Bacteria</taxon>
        <taxon>Pseudomonadati</taxon>
        <taxon>Pseudomonadota</taxon>
        <taxon>Alphaproteobacteria</taxon>
        <taxon>Rhodobacterales</taxon>
        <taxon>Roseobacteraceae</taxon>
        <taxon>Leisingera</taxon>
    </lineage>
</organism>
<keyword evidence="5" id="KW-0378">Hydrolase</keyword>
<dbReference type="PANTHER" id="PTHR30582">
    <property type="entry name" value="L,D-TRANSPEPTIDASE"/>
    <property type="match status" value="1"/>
</dbReference>
<dbReference type="InterPro" id="IPR038063">
    <property type="entry name" value="Transpep_catalytic_dom"/>
</dbReference>
<keyword evidence="8 9" id="KW-0961">Cell wall biogenesis/degradation</keyword>
<dbReference type="GO" id="GO:0018104">
    <property type="term" value="P:peptidoglycan-protein cross-linking"/>
    <property type="evidence" value="ECO:0007669"/>
    <property type="project" value="TreeGrafter"/>
</dbReference>
<sequence length="195" mass="21768">MQRRDFIAGAGALTVLGSRGSAHTTKLPVYNMPEEFLPRQVRIRNSFAPYEVHVDPGQFALYWTLPEGRAIRYSVGIGRPGLYEAGEFYIGAKKEWPSWTPTPDMIRREPHRYAKFADGMPGGLGNPLGSRALYLFQPGRGDTFLRIHGTNEPDTIGRRVSNGCARLVNDQMIDLYGRVPMDTRVVLHPVATLPA</sequence>
<evidence type="ECO:0000256" key="4">
    <source>
        <dbReference type="ARBA" id="ARBA00022679"/>
    </source>
</evidence>
<comment type="pathway">
    <text evidence="1 9">Cell wall biogenesis; peptidoglycan biosynthesis.</text>
</comment>
<evidence type="ECO:0000256" key="9">
    <source>
        <dbReference type="PROSITE-ProRule" id="PRU01373"/>
    </source>
</evidence>
<dbReference type="STRING" id="1396826.PHA8399_00476"/>
<feature type="domain" description="L,D-TPase catalytic" evidence="10">
    <location>
        <begin position="50"/>
        <end position="188"/>
    </location>
</feature>
<proteinExistence type="inferred from homology"/>
<dbReference type="GO" id="GO:0016757">
    <property type="term" value="F:glycosyltransferase activity"/>
    <property type="evidence" value="ECO:0007669"/>
    <property type="project" value="UniProtKB-KW"/>
</dbReference>
<keyword evidence="3" id="KW-0328">Glycosyltransferase</keyword>
<dbReference type="RefSeq" id="WP_058284607.1">
    <property type="nucleotide sequence ID" value="NZ_CYSR01000005.1"/>
</dbReference>
<feature type="active site" description="Nucleophile" evidence="9">
    <location>
        <position position="164"/>
    </location>
</feature>
<reference evidence="11 12" key="1">
    <citation type="submission" date="2015-09" db="EMBL/GenBank/DDBJ databases">
        <authorList>
            <consortium name="Swine Surveillance"/>
        </authorList>
    </citation>
    <scope>NUCLEOTIDE SEQUENCE [LARGE SCALE GENOMIC DNA]</scope>
    <source>
        <strain evidence="11 12">CECT 8399</strain>
    </source>
</reference>
<evidence type="ECO:0000313" key="11">
    <source>
        <dbReference type="EMBL" id="CUH98362.1"/>
    </source>
</evidence>
<dbReference type="CDD" id="cd16913">
    <property type="entry name" value="YkuD_like"/>
    <property type="match status" value="1"/>
</dbReference>
<evidence type="ECO:0000256" key="3">
    <source>
        <dbReference type="ARBA" id="ARBA00022676"/>
    </source>
</evidence>
<dbReference type="InterPro" id="IPR050979">
    <property type="entry name" value="LD-transpeptidase"/>
</dbReference>
<dbReference type="GO" id="GO:0071972">
    <property type="term" value="F:peptidoglycan L,D-transpeptidase activity"/>
    <property type="evidence" value="ECO:0007669"/>
    <property type="project" value="TreeGrafter"/>
</dbReference>
<feature type="active site" description="Proton donor/acceptor" evidence="9">
    <location>
        <position position="148"/>
    </location>
</feature>
<dbReference type="PROSITE" id="PS52029">
    <property type="entry name" value="LD_TPASE"/>
    <property type="match status" value="1"/>
</dbReference>
<dbReference type="Proteomes" id="UP000051326">
    <property type="component" value="Unassembled WGS sequence"/>
</dbReference>
<name>A0A0N7M414_9RHOB</name>
<evidence type="ECO:0000256" key="5">
    <source>
        <dbReference type="ARBA" id="ARBA00022801"/>
    </source>
</evidence>
<dbReference type="InterPro" id="IPR005490">
    <property type="entry name" value="LD_TPept_cat_dom"/>
</dbReference>
<evidence type="ECO:0000259" key="10">
    <source>
        <dbReference type="PROSITE" id="PS52029"/>
    </source>
</evidence>
<dbReference type="UniPathway" id="UPA00219"/>
<evidence type="ECO:0000313" key="12">
    <source>
        <dbReference type="Proteomes" id="UP000051326"/>
    </source>
</evidence>
<gene>
    <name evidence="11" type="primary">erfK_1</name>
    <name evidence="11" type="ORF">PHA8399_00476</name>
</gene>
<evidence type="ECO:0000256" key="6">
    <source>
        <dbReference type="ARBA" id="ARBA00022960"/>
    </source>
</evidence>
<dbReference type="AlphaFoldDB" id="A0A0N7M414"/>